<reference evidence="1 2" key="1">
    <citation type="journal article" date="2014" name="Agronomy (Basel)">
        <title>A Draft Genome Sequence for Ensete ventricosum, the Drought-Tolerant Tree Against Hunger.</title>
        <authorList>
            <person name="Harrison J."/>
            <person name="Moore K.A."/>
            <person name="Paszkiewicz K."/>
            <person name="Jones T."/>
            <person name="Grant M."/>
            <person name="Ambacheew D."/>
            <person name="Muzemil S."/>
            <person name="Studholme D.J."/>
        </authorList>
    </citation>
    <scope>NUCLEOTIDE SEQUENCE [LARGE SCALE GENOMIC DNA]</scope>
</reference>
<dbReference type="AlphaFoldDB" id="A0A426XZN7"/>
<proteinExistence type="predicted"/>
<accession>A0A426XZN7</accession>
<evidence type="ECO:0000313" key="1">
    <source>
        <dbReference type="EMBL" id="RRT45007.1"/>
    </source>
</evidence>
<organism evidence="1 2">
    <name type="scientific">Ensete ventricosum</name>
    <name type="common">Abyssinian banana</name>
    <name type="synonym">Musa ensete</name>
    <dbReference type="NCBI Taxonomy" id="4639"/>
    <lineage>
        <taxon>Eukaryota</taxon>
        <taxon>Viridiplantae</taxon>
        <taxon>Streptophyta</taxon>
        <taxon>Embryophyta</taxon>
        <taxon>Tracheophyta</taxon>
        <taxon>Spermatophyta</taxon>
        <taxon>Magnoliopsida</taxon>
        <taxon>Liliopsida</taxon>
        <taxon>Zingiberales</taxon>
        <taxon>Musaceae</taxon>
        <taxon>Ensete</taxon>
    </lineage>
</organism>
<gene>
    <name evidence="1" type="ORF">B296_00055407</name>
</gene>
<dbReference type="EMBL" id="AMZH03016102">
    <property type="protein sequence ID" value="RRT45007.1"/>
    <property type="molecule type" value="Genomic_DNA"/>
</dbReference>
<comment type="caution">
    <text evidence="1">The sequence shown here is derived from an EMBL/GenBank/DDBJ whole genome shotgun (WGS) entry which is preliminary data.</text>
</comment>
<name>A0A426XZN7_ENSVE</name>
<sequence>MRTLGTGIVLYRDKLGMPVQIETANLGSYLVVGDQDMAMLLKDAFMLPVQWMVKEEELRVIHYTLGPLKPWDWWTAWLLKPVDVWQVIDLIALAYVT</sequence>
<dbReference type="Proteomes" id="UP000287651">
    <property type="component" value="Unassembled WGS sequence"/>
</dbReference>
<protein>
    <submittedName>
        <fullName evidence="1">Uncharacterized protein</fullName>
    </submittedName>
</protein>
<evidence type="ECO:0000313" key="2">
    <source>
        <dbReference type="Proteomes" id="UP000287651"/>
    </source>
</evidence>